<feature type="region of interest" description="Disordered" evidence="1">
    <location>
        <begin position="1"/>
        <end position="20"/>
    </location>
</feature>
<keyword evidence="2" id="KW-1133">Transmembrane helix</keyword>
<comment type="caution">
    <text evidence="3">The sequence shown here is derived from an EMBL/GenBank/DDBJ whole genome shotgun (WGS) entry which is preliminary data.</text>
</comment>
<feature type="transmembrane region" description="Helical" evidence="2">
    <location>
        <begin position="82"/>
        <end position="103"/>
    </location>
</feature>
<evidence type="ECO:0000256" key="1">
    <source>
        <dbReference type="SAM" id="MobiDB-lite"/>
    </source>
</evidence>
<feature type="transmembrane region" description="Helical" evidence="2">
    <location>
        <begin position="229"/>
        <end position="251"/>
    </location>
</feature>
<accession>A0ABD7UYS0</accession>
<evidence type="ECO:0000313" key="3">
    <source>
        <dbReference type="EMBL" id="VFA81667.1"/>
    </source>
</evidence>
<evidence type="ECO:0000256" key="2">
    <source>
        <dbReference type="SAM" id="Phobius"/>
    </source>
</evidence>
<protein>
    <submittedName>
        <fullName evidence="3">Uncharacterized protein</fullName>
    </submittedName>
</protein>
<dbReference type="Proteomes" id="UP000360750">
    <property type="component" value="Unassembled WGS sequence"/>
</dbReference>
<feature type="compositionally biased region" description="Pro residues" evidence="1">
    <location>
        <begin position="290"/>
        <end position="305"/>
    </location>
</feature>
<organism evidence="3 4">
    <name type="scientific">Gordonia paraffinivorans</name>
    <dbReference type="NCBI Taxonomy" id="175628"/>
    <lineage>
        <taxon>Bacteria</taxon>
        <taxon>Bacillati</taxon>
        <taxon>Actinomycetota</taxon>
        <taxon>Actinomycetes</taxon>
        <taxon>Mycobacteriales</taxon>
        <taxon>Gordoniaceae</taxon>
        <taxon>Gordonia</taxon>
    </lineage>
</organism>
<dbReference type="GeneID" id="60748697"/>
<sequence>MTTERDNSAGSSNADTTRGSKARHALSQFLNSPFAGMSPWILMALLTGPGRFEEAAASAFALSLLLVIGTHKRGTSIKLLEVFDVVYFGVMALLALFASQGVIEWLEKWGGEMTNIALVAFALGSILIRQPFTLQYAKEDTPEEFWDSPLFLRINYVITWAWVIGFGVGAVSGAYGDAVLDDANNFWTGWIIQIGGLIFAISFTEFYPDYASYRAAVRGGWLSDDDKPTSVLHVFDWVPMYVLAIGIAGLVTDSLNTTAGIVLIVVGIVAINIYRKVTAAMDQRLAQTAPPRPSSPPPPPDSASN</sequence>
<reference evidence="3 4" key="1">
    <citation type="submission" date="2019-02" db="EMBL/GenBank/DDBJ databases">
        <authorList>
            <consortium name="Pathogen Informatics"/>
        </authorList>
    </citation>
    <scope>NUCLEOTIDE SEQUENCE [LARGE SCALE GENOMIC DNA]</scope>
    <source>
        <strain evidence="3 4">3012STDY6756503</strain>
    </source>
</reference>
<feature type="region of interest" description="Disordered" evidence="1">
    <location>
        <begin position="285"/>
        <end position="305"/>
    </location>
</feature>
<feature type="compositionally biased region" description="Polar residues" evidence="1">
    <location>
        <begin position="8"/>
        <end position="19"/>
    </location>
</feature>
<dbReference type="AlphaFoldDB" id="A0ABD7UYS0"/>
<feature type="transmembrane region" description="Helical" evidence="2">
    <location>
        <begin position="187"/>
        <end position="208"/>
    </location>
</feature>
<keyword evidence="2" id="KW-0472">Membrane</keyword>
<feature type="transmembrane region" description="Helical" evidence="2">
    <location>
        <begin position="150"/>
        <end position="175"/>
    </location>
</feature>
<gene>
    <name evidence="3" type="ORF">NCTC8139_00651</name>
</gene>
<dbReference type="RefSeq" id="WP_244941102.1">
    <property type="nucleotide sequence ID" value="NZ_CAACYD010000005.1"/>
</dbReference>
<name>A0ABD7UYS0_9ACTN</name>
<dbReference type="EMBL" id="CAACYD010000005">
    <property type="protein sequence ID" value="VFA81667.1"/>
    <property type="molecule type" value="Genomic_DNA"/>
</dbReference>
<evidence type="ECO:0000313" key="4">
    <source>
        <dbReference type="Proteomes" id="UP000360750"/>
    </source>
</evidence>
<feature type="transmembrane region" description="Helical" evidence="2">
    <location>
        <begin position="109"/>
        <end position="129"/>
    </location>
</feature>
<feature type="transmembrane region" description="Helical" evidence="2">
    <location>
        <begin position="257"/>
        <end position="274"/>
    </location>
</feature>
<keyword evidence="2" id="KW-0812">Transmembrane</keyword>
<proteinExistence type="predicted"/>